<feature type="domain" description="SbsA Ig-like" evidence="4">
    <location>
        <begin position="1318"/>
        <end position="1413"/>
    </location>
</feature>
<evidence type="ECO:0008006" key="9">
    <source>
        <dbReference type="Google" id="ProtNLM"/>
    </source>
</evidence>
<evidence type="ECO:0000259" key="6">
    <source>
        <dbReference type="Pfam" id="PF20254"/>
    </source>
</evidence>
<dbReference type="InterPro" id="IPR025141">
    <property type="entry name" value="DUF4082"/>
</dbReference>
<dbReference type="EMBL" id="JAAOZD010000011">
    <property type="protein sequence ID" value="NIJ03327.1"/>
    <property type="molecule type" value="Genomic_DNA"/>
</dbReference>
<evidence type="ECO:0000313" key="8">
    <source>
        <dbReference type="Proteomes" id="UP000802392"/>
    </source>
</evidence>
<dbReference type="InterPro" id="IPR046540">
    <property type="entry name" value="DMFA2_C"/>
</dbReference>
<feature type="domain" description="SbsA Ig-like" evidence="4">
    <location>
        <begin position="1060"/>
        <end position="1152"/>
    </location>
</feature>
<name>A0ABX0TLG1_9MICC</name>
<proteinExistence type="predicted"/>
<feature type="compositionally biased region" description="Pro residues" evidence="2">
    <location>
        <begin position="1583"/>
        <end position="1593"/>
    </location>
</feature>
<protein>
    <recommendedName>
        <fullName evidence="9">Ig-like domain-containing protein</fullName>
    </recommendedName>
</protein>
<dbReference type="InterPro" id="IPR032812">
    <property type="entry name" value="SbsA_Ig"/>
</dbReference>
<feature type="signal peptide" evidence="3">
    <location>
        <begin position="1"/>
        <end position="38"/>
    </location>
</feature>
<evidence type="ECO:0000259" key="5">
    <source>
        <dbReference type="Pfam" id="PF13313"/>
    </source>
</evidence>
<evidence type="ECO:0000259" key="4">
    <source>
        <dbReference type="Pfam" id="PF13205"/>
    </source>
</evidence>
<dbReference type="Pfam" id="PF13205">
    <property type="entry name" value="Big_5"/>
    <property type="match status" value="3"/>
</dbReference>
<feature type="compositionally biased region" description="Pro residues" evidence="2">
    <location>
        <begin position="1605"/>
        <end position="1621"/>
    </location>
</feature>
<feature type="domain" description="SbsA Ig-like" evidence="4">
    <location>
        <begin position="791"/>
        <end position="890"/>
    </location>
</feature>
<dbReference type="Pfam" id="PF17957">
    <property type="entry name" value="Big_7"/>
    <property type="match status" value="1"/>
</dbReference>
<evidence type="ECO:0000256" key="2">
    <source>
        <dbReference type="SAM" id="MobiDB-lite"/>
    </source>
</evidence>
<organism evidence="7 8">
    <name type="scientific">Paenarthrobacter ilicis</name>
    <dbReference type="NCBI Taxonomy" id="43665"/>
    <lineage>
        <taxon>Bacteria</taxon>
        <taxon>Bacillati</taxon>
        <taxon>Actinomycetota</taxon>
        <taxon>Actinomycetes</taxon>
        <taxon>Micrococcales</taxon>
        <taxon>Micrococcaceae</taxon>
        <taxon>Paenarthrobacter</taxon>
    </lineage>
</organism>
<feature type="domain" description="DUF4082" evidence="5">
    <location>
        <begin position="1171"/>
        <end position="1307"/>
    </location>
</feature>
<dbReference type="Pfam" id="PF13313">
    <property type="entry name" value="DUF4082"/>
    <property type="match status" value="4"/>
</dbReference>
<feature type="domain" description="DUF4082" evidence="5">
    <location>
        <begin position="639"/>
        <end position="782"/>
    </location>
</feature>
<feature type="region of interest" description="Disordered" evidence="2">
    <location>
        <begin position="1578"/>
        <end position="1626"/>
    </location>
</feature>
<dbReference type="InterPro" id="IPR014755">
    <property type="entry name" value="Cu-Rt/internalin_Ig-like"/>
</dbReference>
<accession>A0ABX0TLG1</accession>
<feature type="domain" description="DUF4082" evidence="5">
    <location>
        <begin position="909"/>
        <end position="1045"/>
    </location>
</feature>
<dbReference type="SUPFAM" id="SSF81296">
    <property type="entry name" value="E set domains"/>
    <property type="match status" value="1"/>
</dbReference>
<feature type="domain" description="DUF4082" evidence="5">
    <location>
        <begin position="1428"/>
        <end position="1568"/>
    </location>
</feature>
<dbReference type="InterPro" id="IPR014756">
    <property type="entry name" value="Ig_E-set"/>
</dbReference>
<sequence length="1634" mass="168849">MPGLSAARPQSPLKAFIVPLVLAMVAALLPLTAPAALAAGPCDPVVNPVVCENSKPGSPPSEWDISGPGDDSIQGFSTEISVNAGQPVRFKIDTTALSYTIGIYRTGWYGGDGARKVADVTPTVFRQNQPQCLNDLSTGLYDCGTWAVSATWQVPASAVSGVYVALLTRPDTGGQSHITFIVRSDGSRSDVVFQTSDPSWQAYNSYGGSDFYQGSNGRAYKVSYNRPVATRGGPGGRDFFFANEYPMVRFLEQNGYDVSYISGLDTDRSGAQLLNHKVFLSVGHDEYWSGPQRANITAARDAGVNLQFLSGNEGYWRTRFEVSPVDGGAGRTLTSYKETWANEKIDPSPEWTGTWRDPRFAAQSSGGGLPENALTGTIYMSNYSDLPVTVDSEEGKSRLWRNTSLASLPAGSSAALAPHTVGYESDEDLDNGFRPPGLVRLSTTVGEVPQYLQDFGNTVLPGTTTHHVTLYRAPSGALVFSAGSVQWTWGLDEVHDGDGAPADPRMRQAQVNLLADMGAQPATRASGLVAAVPSSDRTAPSAAITAPANGATVPHGTSVTVTGNAADAGGVVAGVEVSTDGGATWHPAQGKQNWTYTYIQKGLATATIQARAIDDSANIGAATTRNLALSGPYSVFGQTVPAVTDSGDGGAYEMGMRFTPSVDGFITGVRFYKSAANTGTHTGSVWSSTGERLATATFTNETPSGWQSALFSQAVPVAAGQKYTVSYWAPNGRYSIQNFQWASFGSSDAPLKVAGGFGAEPAGVYATSSGFPTSSYNGGNYFADALFSTVDSSPMTVSGHTPFPSSSSVSVDTKVSGVFSKPVTASSIQLTLHSPDGPVAGTTAYDPASRRATFTPTSSLAFSTQYTATLSGTDTLGGPVTAGGTWSFTTGATVPVPGSCPCSLFDDSVTPGIAEIQDGVPLTLGVRFSSVSAGEVVGMRFYKSAGNTGTHNGALYTAAGQQLATVAFTNESASGWQTAMFSQPVQMAANTDYIVSYKSLTGTYSATSNGFGAGMSVGPLRTSSEAGAYTYSGDFPGSRSTASYLVDVIVMVPPPAFTPTGQSPHPGASNVPLDSQVSAVLSEPAEASSVNLTVKAADGTTIPGSTSYDPQTRKVTFSPTAPLAAGTSYTATVTATAMSRQPLSNAFWTFATVPAPRTPGTCPCTLYQDSVTPTVAEVNDGMPLTLGVRFASDTDGQVTGIRFYKAAGNTGTHTGSLYTAGGQLLATVTFTNESSSGWQTATFSQPVEITANTEYVVAYKAPAGTYSYTPAGFGDGFASGPLRTAPDSGAFSYSADFPGTASTASYLVDLVFMAAVPPLTITDRTPAPDATGVPVDVKPTLTLSSAIKPGASFTLGANGAPVDGSAALSTDGRTLTYTPEAALPGTTAISVTVSNIESHQGQTLPTTTWQFTTADPDAAQTSIFGELQPQTAASDDASSVELGTAFTVSEAGNVTGIRFYKGTGNTGIHVGSLWNAAGTRLTQVTFTNETANGWQTAMLSSPVAVVPGETYVVSYLAPNGRYAYTPAFFAQTWVSGVFTAAGPNNGRYLYGSGGAAPTNSWNSTNYFVDVLYSATPPAQAMPGPTPTPTPTATPAPSATATTTPSPSPTASPPPSPSPSPTPSGGLLCGLLGTC</sequence>
<gene>
    <name evidence="7" type="ORF">FHR86_003686</name>
</gene>
<dbReference type="Pfam" id="PF20254">
    <property type="entry name" value="DMFA2_C"/>
    <property type="match status" value="1"/>
</dbReference>
<feature type="compositionally biased region" description="Low complexity" evidence="2">
    <location>
        <begin position="1594"/>
        <end position="1604"/>
    </location>
</feature>
<keyword evidence="1 3" id="KW-0732">Signal</keyword>
<evidence type="ECO:0000256" key="1">
    <source>
        <dbReference type="ARBA" id="ARBA00022729"/>
    </source>
</evidence>
<dbReference type="Gene3D" id="2.60.40.1220">
    <property type="match status" value="3"/>
</dbReference>
<keyword evidence="8" id="KW-1185">Reference proteome</keyword>
<reference evidence="7 8" key="1">
    <citation type="submission" date="2020-03" db="EMBL/GenBank/DDBJ databases">
        <title>Genomic Encyclopedia of Type Strains, Phase III (KMG-III): the genomes of soil and plant-associated and newly described type strains.</title>
        <authorList>
            <person name="Whitman W."/>
        </authorList>
    </citation>
    <scope>NUCLEOTIDE SEQUENCE [LARGE SCALE GENOMIC DNA]</scope>
    <source>
        <strain evidence="7 8">CECT 4207</strain>
    </source>
</reference>
<dbReference type="Proteomes" id="UP000802392">
    <property type="component" value="Unassembled WGS sequence"/>
</dbReference>
<dbReference type="Gene3D" id="2.60.40.650">
    <property type="match status" value="1"/>
</dbReference>
<feature type="domain" description="N,N-dimethylformamidase beta subunit-like C-terminal" evidence="6">
    <location>
        <begin position="100"/>
        <end position="493"/>
    </location>
</feature>
<dbReference type="RefSeq" id="WP_167269491.1">
    <property type="nucleotide sequence ID" value="NZ_JAAOZD010000011.1"/>
</dbReference>
<comment type="caution">
    <text evidence="7">The sequence shown here is derived from an EMBL/GenBank/DDBJ whole genome shotgun (WGS) entry which is preliminary data.</text>
</comment>
<evidence type="ECO:0000256" key="3">
    <source>
        <dbReference type="SAM" id="SignalP"/>
    </source>
</evidence>
<evidence type="ECO:0000313" key="7">
    <source>
        <dbReference type="EMBL" id="NIJ03327.1"/>
    </source>
</evidence>
<feature type="chain" id="PRO_5045263912" description="Ig-like domain-containing protein" evidence="3">
    <location>
        <begin position="39"/>
        <end position="1634"/>
    </location>
</feature>